<evidence type="ECO:0000256" key="4">
    <source>
        <dbReference type="ARBA" id="ARBA00022741"/>
    </source>
</evidence>
<keyword evidence="7" id="KW-0472">Membrane</keyword>
<dbReference type="InterPro" id="IPR003439">
    <property type="entry name" value="ABC_transporter-like_ATP-bd"/>
</dbReference>
<dbReference type="PANTHER" id="PTHR42781">
    <property type="entry name" value="SPERMIDINE/PUTRESCINE IMPORT ATP-BINDING PROTEIN POTA"/>
    <property type="match status" value="1"/>
</dbReference>
<proteinExistence type="predicted"/>
<dbReference type="InterPro" id="IPR050093">
    <property type="entry name" value="ABC_SmlMolc_Importer"/>
</dbReference>
<evidence type="ECO:0000256" key="5">
    <source>
        <dbReference type="ARBA" id="ARBA00022840"/>
    </source>
</evidence>
<protein>
    <submittedName>
        <fullName evidence="9">Thiamin ABC transporter, ATPase component / Thiamine transport ATP-binding protein thiQ</fullName>
    </submittedName>
</protein>
<dbReference type="InterPro" id="IPR003593">
    <property type="entry name" value="AAA+_ATPase"/>
</dbReference>
<dbReference type="Proteomes" id="UP000054529">
    <property type="component" value="Unassembled WGS sequence"/>
</dbReference>
<comment type="caution">
    <text evidence="9">The sequence shown here is derived from an EMBL/GenBank/DDBJ whole genome shotgun (WGS) entry which is preliminary data.</text>
</comment>
<keyword evidence="2" id="KW-1003">Cell membrane</keyword>
<keyword evidence="5 9" id="KW-0067">ATP-binding</keyword>
<gene>
    <name evidence="9" type="ORF">P689_11938</name>
</gene>
<keyword evidence="4" id="KW-0547">Nucleotide-binding</keyword>
<dbReference type="PANTHER" id="PTHR42781:SF1">
    <property type="entry name" value="THIAMINE IMPORT ATP-BINDING PROTEIN THIQ"/>
    <property type="match status" value="1"/>
</dbReference>
<dbReference type="PATRIC" id="fig|1401651.3.peg.66"/>
<evidence type="ECO:0000256" key="1">
    <source>
        <dbReference type="ARBA" id="ARBA00022448"/>
    </source>
</evidence>
<name>A0A0C1S0I7_9ENTR</name>
<evidence type="ECO:0000313" key="9">
    <source>
        <dbReference type="EMBL" id="KIE64067.1"/>
    </source>
</evidence>
<dbReference type="PROSITE" id="PS50893">
    <property type="entry name" value="ABC_TRANSPORTER_2"/>
    <property type="match status" value="1"/>
</dbReference>
<sequence>MHLDFQIKKGEKVSILGPNGSGKSTLLNLISGFYHPSGGNIFIDGSNHTCTPPSFRPISIIFQGNNLFSHLTVFQNISLGVSYKLRLSEEKRKMIDEIIELTELNGCRNKFPTQISGGQKQLVALARCLIRKQPIMLLDEPFSSIDAISKEKILNILNQVCCEEKITLLTVLHDFKDATRVSDRFIVLKKGFVVYDGSVAQENHLLWKHLDPFRQRIF</sequence>
<evidence type="ECO:0000313" key="10">
    <source>
        <dbReference type="Proteomes" id="UP000054529"/>
    </source>
</evidence>
<keyword evidence="6" id="KW-1278">Translocase</keyword>
<dbReference type="SUPFAM" id="SSF52540">
    <property type="entry name" value="P-loop containing nucleoside triphosphate hydrolases"/>
    <property type="match status" value="1"/>
</dbReference>
<dbReference type="AlphaFoldDB" id="A0A0C1S0I7"/>
<dbReference type="PROSITE" id="PS00211">
    <property type="entry name" value="ABC_TRANSPORTER_1"/>
    <property type="match status" value="1"/>
</dbReference>
<evidence type="ECO:0000256" key="2">
    <source>
        <dbReference type="ARBA" id="ARBA00022475"/>
    </source>
</evidence>
<dbReference type="Gene3D" id="3.40.50.300">
    <property type="entry name" value="P-loop containing nucleotide triphosphate hydrolases"/>
    <property type="match status" value="1"/>
</dbReference>
<dbReference type="SMART" id="SM00382">
    <property type="entry name" value="AAA"/>
    <property type="match status" value="1"/>
</dbReference>
<evidence type="ECO:0000259" key="8">
    <source>
        <dbReference type="PROSITE" id="PS50893"/>
    </source>
</evidence>
<keyword evidence="1" id="KW-0813">Transport</keyword>
<evidence type="ECO:0000256" key="6">
    <source>
        <dbReference type="ARBA" id="ARBA00022967"/>
    </source>
</evidence>
<accession>A0A0C1S0I7</accession>
<organism evidence="9 10">
    <name type="scientific">Candidatus Riesia pediculischaeffi PTSU</name>
    <dbReference type="NCBI Taxonomy" id="1401651"/>
    <lineage>
        <taxon>Bacteria</taxon>
        <taxon>Pseudomonadati</taxon>
        <taxon>Pseudomonadota</taxon>
        <taxon>Gammaproteobacteria</taxon>
        <taxon>Enterobacterales</taxon>
        <taxon>Enterobacteriaceae</taxon>
        <taxon>Candidatus Riesia</taxon>
    </lineage>
</organism>
<dbReference type="EMBL" id="AWXV01000002">
    <property type="protein sequence ID" value="KIE64067.1"/>
    <property type="molecule type" value="Genomic_DNA"/>
</dbReference>
<evidence type="ECO:0000256" key="7">
    <source>
        <dbReference type="ARBA" id="ARBA00023136"/>
    </source>
</evidence>
<dbReference type="InterPro" id="IPR017871">
    <property type="entry name" value="ABC_transporter-like_CS"/>
</dbReference>
<dbReference type="InterPro" id="IPR027417">
    <property type="entry name" value="P-loop_NTPase"/>
</dbReference>
<feature type="domain" description="ABC transporter" evidence="8">
    <location>
        <begin position="1"/>
        <end position="215"/>
    </location>
</feature>
<dbReference type="GO" id="GO:0005524">
    <property type="term" value="F:ATP binding"/>
    <property type="evidence" value="ECO:0007669"/>
    <property type="project" value="UniProtKB-KW"/>
</dbReference>
<dbReference type="HOGENOM" id="CLU_000604_1_22_6"/>
<evidence type="ECO:0000256" key="3">
    <source>
        <dbReference type="ARBA" id="ARBA00022519"/>
    </source>
</evidence>
<dbReference type="Pfam" id="PF00005">
    <property type="entry name" value="ABC_tran"/>
    <property type="match status" value="1"/>
</dbReference>
<reference evidence="9 10" key="1">
    <citation type="journal article" date="2014" name="G3 (Bethesda)">
        <title>Genome sequence of Candidatus Riesia pediculischaeffi, endosymbiont of chimpanzee lice, and genomic comparison of recently acquired endosymbionts from human and chimpanzee lice.</title>
        <authorList>
            <person name="Boyd B.M."/>
            <person name="Allen J.M."/>
            <person name="de Crecy-Lagard V."/>
            <person name="Reed D.L."/>
        </authorList>
    </citation>
    <scope>NUCLEOTIDE SEQUENCE [LARGE SCALE GENOMIC DNA]</scope>
    <source>
        <strain evidence="9 10">PTSU</strain>
    </source>
</reference>
<dbReference type="GO" id="GO:0016887">
    <property type="term" value="F:ATP hydrolysis activity"/>
    <property type="evidence" value="ECO:0007669"/>
    <property type="project" value="InterPro"/>
</dbReference>
<keyword evidence="3" id="KW-0997">Cell inner membrane</keyword>